<organism evidence="1 2">
    <name type="scientific">Agrobacterium tumefaciens str. Kerr 14</name>
    <dbReference type="NCBI Taxonomy" id="1183424"/>
    <lineage>
        <taxon>Bacteria</taxon>
        <taxon>Pseudomonadati</taxon>
        <taxon>Pseudomonadota</taxon>
        <taxon>Alphaproteobacteria</taxon>
        <taxon>Hyphomicrobiales</taxon>
        <taxon>Rhizobiaceae</taxon>
        <taxon>Rhizobium/Agrobacterium group</taxon>
        <taxon>Agrobacterium</taxon>
        <taxon>Agrobacterium tumefaciens complex</taxon>
    </lineage>
</organism>
<proteinExistence type="predicted"/>
<dbReference type="Proteomes" id="UP000191897">
    <property type="component" value="Unassembled WGS sequence"/>
</dbReference>
<sequence length="55" mass="6200">MGCFRYFPAPARDFNEGSERELYRAPLYVTKPATKMAPYPCLSRGGVRSGRNGTR</sequence>
<evidence type="ECO:0000313" key="2">
    <source>
        <dbReference type="Proteomes" id="UP000191897"/>
    </source>
</evidence>
<gene>
    <name evidence="1" type="ORF">AGR4C_Cc120283</name>
</gene>
<dbReference type="AlphaFoldDB" id="A0A1S7NUT3"/>
<dbReference type="EMBL" id="FBWC01000004">
    <property type="protein sequence ID" value="CUX11962.1"/>
    <property type="molecule type" value="Genomic_DNA"/>
</dbReference>
<reference evidence="1 2" key="1">
    <citation type="submission" date="2016-01" db="EMBL/GenBank/DDBJ databases">
        <authorList>
            <person name="Oliw E.H."/>
        </authorList>
    </citation>
    <scope>NUCLEOTIDE SEQUENCE [LARGE SCALE GENOMIC DNA]</scope>
    <source>
        <strain evidence="1 2">Kerr 14</strain>
    </source>
</reference>
<name>A0A1S7NUT3_AGRTU</name>
<accession>A0A1S7NUT3</accession>
<evidence type="ECO:0000313" key="1">
    <source>
        <dbReference type="EMBL" id="CUX11962.1"/>
    </source>
</evidence>
<protein>
    <submittedName>
        <fullName evidence="1">Uncharacterized protein</fullName>
    </submittedName>
</protein>